<name>A0A9W6WHI9_CANBO</name>
<dbReference type="Pfam" id="PF24527">
    <property type="entry name" value="Ig-like_Pom152_9"/>
    <property type="match status" value="1"/>
</dbReference>
<feature type="domain" description="Nucleoporin POM152 Ig-like" evidence="3">
    <location>
        <begin position="221"/>
        <end position="304"/>
    </location>
</feature>
<gene>
    <name evidence="5" type="ORF">Cboi02_000368600</name>
</gene>
<dbReference type="AlphaFoldDB" id="A0A9W6WHI9"/>
<dbReference type="PANTHER" id="PTHR28206">
    <property type="entry name" value="NUCLEOPORIN POM152"/>
    <property type="match status" value="1"/>
</dbReference>
<reference evidence="5" key="1">
    <citation type="submission" date="2023-04" db="EMBL/GenBank/DDBJ databases">
        <title>Candida boidinii NBRC 10035.</title>
        <authorList>
            <person name="Ichikawa N."/>
            <person name="Sato H."/>
            <person name="Tonouchi N."/>
        </authorList>
    </citation>
    <scope>NUCLEOTIDE SEQUENCE</scope>
    <source>
        <strain evidence="5">NBRC 10035</strain>
    </source>
</reference>
<proteinExistence type="predicted"/>
<dbReference type="GO" id="GO:0006999">
    <property type="term" value="P:nuclear pore organization"/>
    <property type="evidence" value="ECO:0007669"/>
    <property type="project" value="TreeGrafter"/>
</dbReference>
<dbReference type="Pfam" id="PF23664">
    <property type="entry name" value="Ig_Pom152"/>
    <property type="match status" value="2"/>
</dbReference>
<evidence type="ECO:0000259" key="3">
    <source>
        <dbReference type="Pfam" id="PF24312"/>
    </source>
</evidence>
<dbReference type="PANTHER" id="PTHR28206:SF1">
    <property type="entry name" value="NUCLEOPORIN POM152"/>
    <property type="match status" value="1"/>
</dbReference>
<feature type="region of interest" description="Disordered" evidence="1">
    <location>
        <begin position="691"/>
        <end position="714"/>
    </location>
</feature>
<dbReference type="GO" id="GO:0017056">
    <property type="term" value="F:structural constituent of nuclear pore"/>
    <property type="evidence" value="ECO:0007669"/>
    <property type="project" value="InterPro"/>
</dbReference>
<feature type="domain" description="Nucleoporin POM152 immunoglobulin-like" evidence="2">
    <location>
        <begin position="445"/>
        <end position="524"/>
    </location>
</feature>
<dbReference type="Proteomes" id="UP001165120">
    <property type="component" value="Unassembled WGS sequence"/>
</dbReference>
<feature type="domain" description="Nucleoporin POM152 Ig-like" evidence="3">
    <location>
        <begin position="11"/>
        <end position="100"/>
    </location>
</feature>
<dbReference type="EMBL" id="BSXN01001320">
    <property type="protein sequence ID" value="GME72607.1"/>
    <property type="molecule type" value="Genomic_DNA"/>
</dbReference>
<evidence type="ECO:0000256" key="1">
    <source>
        <dbReference type="SAM" id="MobiDB-lite"/>
    </source>
</evidence>
<feature type="domain" description="Nucleoporin POM152 immunoglobulin-like" evidence="2">
    <location>
        <begin position="111"/>
        <end position="220"/>
    </location>
</feature>
<evidence type="ECO:0000259" key="4">
    <source>
        <dbReference type="Pfam" id="PF24527"/>
    </source>
</evidence>
<dbReference type="InterPro" id="IPR056544">
    <property type="entry name" value="Ig_POM152"/>
</dbReference>
<evidence type="ECO:0000313" key="5">
    <source>
        <dbReference type="EMBL" id="GME72607.1"/>
    </source>
</evidence>
<feature type="compositionally biased region" description="Basic and acidic residues" evidence="1">
    <location>
        <begin position="696"/>
        <end position="705"/>
    </location>
</feature>
<evidence type="ECO:0000313" key="6">
    <source>
        <dbReference type="Proteomes" id="UP001165120"/>
    </source>
</evidence>
<dbReference type="GO" id="GO:0070762">
    <property type="term" value="C:nuclear pore transmembrane ring"/>
    <property type="evidence" value="ECO:0007669"/>
    <property type="project" value="TreeGrafter"/>
</dbReference>
<accession>A0A9W6WHI9</accession>
<evidence type="ECO:0000259" key="2">
    <source>
        <dbReference type="Pfam" id="PF23664"/>
    </source>
</evidence>
<feature type="domain" description="Nucleoporin POM152 ninth Ig-like" evidence="4">
    <location>
        <begin position="720"/>
        <end position="785"/>
    </location>
</feature>
<dbReference type="InterPro" id="IPR056541">
    <property type="entry name" value="Ig-like_POM152"/>
</dbReference>
<dbReference type="InterPro" id="IPR056543">
    <property type="entry name" value="Ig-like_POM152_9th"/>
</dbReference>
<dbReference type="Pfam" id="PF24312">
    <property type="entry name" value="Ig-like_POM152"/>
    <property type="match status" value="3"/>
</dbReference>
<protein>
    <submittedName>
        <fullName evidence="5">Unnamed protein product</fullName>
    </submittedName>
</protein>
<sequence>MLNSHPKPVISLVDSNSKLPILIGKKKRLDLRLNQVQCVECESPYEVNFRFVSEDGSKNETFSKKFYANSNNNNQFFIDIEEPGIYSVESALSKYCPIKIGASTVNVLAAKLPSVHITADPVIDKCVGTTEYKFNFEFIGTGPFEIGYKVSVLDPNNPNRIISTRDVKTIRSQSTVLEFDYKPPAEGSYMIDFLTLSDHFYKNQVKFSEKEYRYITYFKKRPRAYFNKNSDVQKISICNGEDANIKLYLEGKPPFKVVYDLISPNFEVTTENVEEIMENEYFIKTPKLSKGGDYVLSLKSVVDNSNCGVGFKGQEVHLNVRKDIPQLSFIKSESLQLVQGKTLNVQLRSELDSLIDLTYEYQSLDGSSKQQFVHRNFNPVNGFNIDKSGIYKLIKFNDKRCPGLVPNDYEIRVTYFDKPTLKLIENESVNAKESSSYNTEFVSQTQCENDIAFVEFEATGVSPFVIDYSITYPDGHTEQKSEQMSNKLFKIHMKTSQKGDYVYNFYGIADSIYQKDIMEKLKHQRLYSFSPIKIYQTISQLPYALFTDVKSLSSGLHNKDLHNNKLLHPHNPEFRMTPTYQTCSSNLGDLGSLDPISISLIGKPPFNVKLAVRNEITNKVEVVELENIQSHIVKTHALYEGLDVGTHVVSFVEIIDSNGCFQSEFDDKNEAVIIVNDIPKIRHLSEEIDVLNDGSSSDKEEETEKASTQTDSDLSSNNISPYYCVGDHITYLLSGVPPFNIYYEFNDANQKVEINNNLFRRRVSQPGSLTILALSDSSSRNCVVNFTAPDFSDESVVSSKRNDLNARIYDLPSVEISHGEIIEEDIHEGETVEIVFTFTGHPPFKLTYIRTEPIKNGQGGSRVVETEVVDDIYDYEYRVSATLEGTYEAVEIQDSYCIARNHHS</sequence>
<dbReference type="GO" id="GO:0006606">
    <property type="term" value="P:protein import into nucleus"/>
    <property type="evidence" value="ECO:0007669"/>
    <property type="project" value="TreeGrafter"/>
</dbReference>
<organism evidence="5 6">
    <name type="scientific">Candida boidinii</name>
    <name type="common">Yeast</name>
    <dbReference type="NCBI Taxonomy" id="5477"/>
    <lineage>
        <taxon>Eukaryota</taxon>
        <taxon>Fungi</taxon>
        <taxon>Dikarya</taxon>
        <taxon>Ascomycota</taxon>
        <taxon>Saccharomycotina</taxon>
        <taxon>Pichiomycetes</taxon>
        <taxon>Pichiales</taxon>
        <taxon>Pichiaceae</taxon>
        <taxon>Ogataea</taxon>
        <taxon>Ogataea/Candida clade</taxon>
    </lineage>
</organism>
<dbReference type="InterPro" id="IPR037701">
    <property type="entry name" value="Pom152"/>
</dbReference>
<keyword evidence="6" id="KW-1185">Reference proteome</keyword>
<comment type="caution">
    <text evidence="5">The sequence shown here is derived from an EMBL/GenBank/DDBJ whole genome shotgun (WGS) entry which is preliminary data.</text>
</comment>
<feature type="domain" description="Nucleoporin POM152 Ig-like" evidence="3">
    <location>
        <begin position="325"/>
        <end position="406"/>
    </location>
</feature>